<dbReference type="InterPro" id="IPR006447">
    <property type="entry name" value="Myb_dom_plants"/>
</dbReference>
<feature type="region of interest" description="Disordered" evidence="5">
    <location>
        <begin position="136"/>
        <end position="155"/>
    </location>
</feature>
<proteinExistence type="predicted"/>
<gene>
    <name evidence="7" type="ORF">SO802_018274</name>
</gene>
<dbReference type="AlphaFoldDB" id="A0AAW2CK99"/>
<feature type="domain" description="HTH myb-type" evidence="6">
    <location>
        <begin position="155"/>
        <end position="214"/>
    </location>
</feature>
<dbReference type="PROSITE" id="PS51294">
    <property type="entry name" value="HTH_MYB"/>
    <property type="match status" value="1"/>
</dbReference>
<sequence length="376" mass="41388">MSEYEFVGGENGGGGDEDRVTEWEVGLPSVDDLTPLSQLLIPPELASAFSISPEPYRTSVEVNRASQTTFSTLRGVNHSTAKGSLFETTDPDPDPDQDPMVVEADENEITDRDGSGSDPKRSRKDDECCAEIEVEEADSALRNSENDESSAAARAVKRPRLVWTPQLHKRFVDVVGHLGIQNAVPKTIMQLMNVEGLTRENVASHLQKYRLYLKRQQGGGGGGGGGATWVCHPWAIIIIISTTCSSSNSNSLGIVIINMGLILLRLMRIELTEVGSKCPFFKWIDNPTYMCGNEAAHLVQQKLDLLRSELQLTYEREKAAIQTAAEATQMAKITQDNAAKATEREKKFRASSIQAKEIVVRALEQERKCRIALILS</sequence>
<keyword evidence="4" id="KW-0539">Nucleus</keyword>
<dbReference type="FunFam" id="1.10.10.60:FF:000007">
    <property type="entry name" value="Two-component response regulator"/>
    <property type="match status" value="1"/>
</dbReference>
<feature type="region of interest" description="Disordered" evidence="5">
    <location>
        <begin position="1"/>
        <end position="20"/>
    </location>
</feature>
<dbReference type="NCBIfam" id="TIGR01557">
    <property type="entry name" value="myb_SHAQKYF"/>
    <property type="match status" value="1"/>
</dbReference>
<dbReference type="PANTHER" id="PTHR31442:SF21">
    <property type="entry name" value="TRANSCRIPTION FACTOR BOA-RELATED"/>
    <property type="match status" value="1"/>
</dbReference>
<dbReference type="Pfam" id="PF00249">
    <property type="entry name" value="Myb_DNA-binding"/>
    <property type="match status" value="1"/>
</dbReference>
<feature type="region of interest" description="Disordered" evidence="5">
    <location>
        <begin position="81"/>
        <end position="127"/>
    </location>
</feature>
<protein>
    <recommendedName>
        <fullName evidence="6">HTH myb-type domain-containing protein</fullName>
    </recommendedName>
</protein>
<dbReference type="GO" id="GO:0003700">
    <property type="term" value="F:DNA-binding transcription factor activity"/>
    <property type="evidence" value="ECO:0007669"/>
    <property type="project" value="InterPro"/>
</dbReference>
<evidence type="ECO:0000313" key="8">
    <source>
        <dbReference type="Proteomes" id="UP001459277"/>
    </source>
</evidence>
<comment type="caution">
    <text evidence="7">The sequence shown here is derived from an EMBL/GenBank/DDBJ whole genome shotgun (WGS) entry which is preliminary data.</text>
</comment>
<evidence type="ECO:0000256" key="1">
    <source>
        <dbReference type="ARBA" id="ARBA00004123"/>
    </source>
</evidence>
<dbReference type="InterPro" id="IPR009057">
    <property type="entry name" value="Homeodomain-like_sf"/>
</dbReference>
<dbReference type="GO" id="GO:0005634">
    <property type="term" value="C:nucleus"/>
    <property type="evidence" value="ECO:0007669"/>
    <property type="project" value="UniProtKB-SubCell"/>
</dbReference>
<dbReference type="Gene3D" id="1.10.10.60">
    <property type="entry name" value="Homeodomain-like"/>
    <property type="match status" value="1"/>
</dbReference>
<feature type="compositionally biased region" description="Acidic residues" evidence="5">
    <location>
        <begin position="89"/>
        <end position="108"/>
    </location>
</feature>
<name>A0AAW2CK99_9ROSI</name>
<dbReference type="Proteomes" id="UP001459277">
    <property type="component" value="Unassembled WGS sequence"/>
</dbReference>
<feature type="compositionally biased region" description="Basic and acidic residues" evidence="5">
    <location>
        <begin position="109"/>
        <end position="127"/>
    </location>
</feature>
<evidence type="ECO:0000256" key="2">
    <source>
        <dbReference type="ARBA" id="ARBA00023015"/>
    </source>
</evidence>
<evidence type="ECO:0000256" key="3">
    <source>
        <dbReference type="ARBA" id="ARBA00023163"/>
    </source>
</evidence>
<keyword evidence="3" id="KW-0804">Transcription</keyword>
<evidence type="ECO:0000313" key="7">
    <source>
        <dbReference type="EMBL" id="KAK9998671.1"/>
    </source>
</evidence>
<dbReference type="PANTHER" id="PTHR31442">
    <property type="entry name" value="HOMEODOMAIN-LIKE SUPERFAMILY PROTEIN-RELATED"/>
    <property type="match status" value="1"/>
</dbReference>
<organism evidence="7 8">
    <name type="scientific">Lithocarpus litseifolius</name>
    <dbReference type="NCBI Taxonomy" id="425828"/>
    <lineage>
        <taxon>Eukaryota</taxon>
        <taxon>Viridiplantae</taxon>
        <taxon>Streptophyta</taxon>
        <taxon>Embryophyta</taxon>
        <taxon>Tracheophyta</taxon>
        <taxon>Spermatophyta</taxon>
        <taxon>Magnoliopsida</taxon>
        <taxon>eudicotyledons</taxon>
        <taxon>Gunneridae</taxon>
        <taxon>Pentapetalae</taxon>
        <taxon>rosids</taxon>
        <taxon>fabids</taxon>
        <taxon>Fagales</taxon>
        <taxon>Fagaceae</taxon>
        <taxon>Lithocarpus</taxon>
    </lineage>
</organism>
<dbReference type="InterPro" id="IPR017930">
    <property type="entry name" value="Myb_dom"/>
</dbReference>
<dbReference type="InterPro" id="IPR001005">
    <property type="entry name" value="SANT/Myb"/>
</dbReference>
<keyword evidence="2" id="KW-0805">Transcription regulation</keyword>
<dbReference type="EMBL" id="JAZDWU010000006">
    <property type="protein sequence ID" value="KAK9998671.1"/>
    <property type="molecule type" value="Genomic_DNA"/>
</dbReference>
<reference evidence="7 8" key="1">
    <citation type="submission" date="2024-01" db="EMBL/GenBank/DDBJ databases">
        <title>A telomere-to-telomere, gap-free genome of sweet tea (Lithocarpus litseifolius).</title>
        <authorList>
            <person name="Zhou J."/>
        </authorList>
    </citation>
    <scope>NUCLEOTIDE SEQUENCE [LARGE SCALE GENOMIC DNA]</scope>
    <source>
        <strain evidence="7">Zhou-2022a</strain>
        <tissue evidence="7">Leaf</tissue>
    </source>
</reference>
<dbReference type="GO" id="GO:0003677">
    <property type="term" value="F:DNA binding"/>
    <property type="evidence" value="ECO:0007669"/>
    <property type="project" value="InterPro"/>
</dbReference>
<evidence type="ECO:0000256" key="5">
    <source>
        <dbReference type="SAM" id="MobiDB-lite"/>
    </source>
</evidence>
<accession>A0AAW2CK99</accession>
<dbReference type="SUPFAM" id="SSF46689">
    <property type="entry name" value="Homeodomain-like"/>
    <property type="match status" value="1"/>
</dbReference>
<dbReference type="InterPro" id="IPR044841">
    <property type="entry name" value="LUX/BOA-like"/>
</dbReference>
<evidence type="ECO:0000259" key="6">
    <source>
        <dbReference type="PROSITE" id="PS51294"/>
    </source>
</evidence>
<keyword evidence="8" id="KW-1185">Reference proteome</keyword>
<comment type="subcellular location">
    <subcellularLocation>
        <location evidence="1">Nucleus</location>
    </subcellularLocation>
</comment>
<evidence type="ECO:0000256" key="4">
    <source>
        <dbReference type="ARBA" id="ARBA00023242"/>
    </source>
</evidence>